<dbReference type="AlphaFoldDB" id="A0A8C4J9T8"/>
<dbReference type="InterPro" id="IPR051121">
    <property type="entry name" value="FAH"/>
</dbReference>
<name>A0A8C4J9T8_DRONO</name>
<dbReference type="InterPro" id="IPR011234">
    <property type="entry name" value="Fumarylacetoacetase-like_C"/>
</dbReference>
<evidence type="ECO:0000313" key="5">
    <source>
        <dbReference type="Ensembl" id="ENSDNVP00000004819.1"/>
    </source>
</evidence>
<dbReference type="PANTHER" id="PTHR42796:SF4">
    <property type="entry name" value="FUMARYLACETOACETATE HYDROLASE DOMAIN-CONTAINING PROTEIN 2A"/>
    <property type="match status" value="1"/>
</dbReference>
<dbReference type="InterPro" id="IPR036663">
    <property type="entry name" value="Fumarylacetoacetase_C_sf"/>
</dbReference>
<evidence type="ECO:0000259" key="4">
    <source>
        <dbReference type="Pfam" id="PF01557"/>
    </source>
</evidence>
<dbReference type="Proteomes" id="UP000694423">
    <property type="component" value="Unplaced"/>
</dbReference>
<reference evidence="5" key="1">
    <citation type="submission" date="2025-08" db="UniProtKB">
        <authorList>
            <consortium name="Ensembl"/>
        </authorList>
    </citation>
    <scope>IDENTIFICATION</scope>
</reference>
<dbReference type="Pfam" id="PF01557">
    <property type="entry name" value="FAA_hydrolase"/>
    <property type="match status" value="1"/>
</dbReference>
<feature type="domain" description="Fumarylacetoacetase-like C-terminal" evidence="4">
    <location>
        <begin position="80"/>
        <end position="237"/>
    </location>
</feature>
<protein>
    <recommendedName>
        <fullName evidence="4">Fumarylacetoacetase-like C-terminal domain-containing protein</fullName>
    </recommendedName>
</protein>
<reference evidence="5" key="2">
    <citation type="submission" date="2025-09" db="UniProtKB">
        <authorList>
            <consortium name="Ensembl"/>
        </authorList>
    </citation>
    <scope>IDENTIFICATION</scope>
</reference>
<dbReference type="SUPFAM" id="SSF56529">
    <property type="entry name" value="FAH"/>
    <property type="match status" value="1"/>
</dbReference>
<evidence type="ECO:0000256" key="3">
    <source>
        <dbReference type="SAM" id="MobiDB-lite"/>
    </source>
</evidence>
<keyword evidence="2" id="KW-0479">Metal-binding</keyword>
<accession>A0A8C4J9T8</accession>
<feature type="region of interest" description="Disordered" evidence="3">
    <location>
        <begin position="1"/>
        <end position="53"/>
    </location>
</feature>
<evidence type="ECO:0000313" key="6">
    <source>
        <dbReference type="Proteomes" id="UP000694423"/>
    </source>
</evidence>
<dbReference type="PANTHER" id="PTHR42796">
    <property type="entry name" value="FUMARYLACETOACETATE HYDROLASE DOMAIN-CONTAINING PROTEIN 2A-RELATED"/>
    <property type="match status" value="1"/>
</dbReference>
<sequence length="255" mass="27307">AAGNGVKPPSAALQRDKNRPARPGRELSPPSGAERAASTPISHSRGTGDSHGRLGGGFPALEISLRYHLLITFCEARASVICVGLNYADHCAEQGAKLPAEPIIFSKFPSAIAGPFDDILHPAESSEVDWEVELAFVIGRKGKHIAEEAALEHVAGFAVANDVSARDWQRRNGRQWLLSKTFDTFCPLGPALVTKDAVTDVNNLSIRCSVNGHPVQSSNTSQLIFKVPQLVAWVSRYGRWTRRAGGGSIPALDAV</sequence>
<dbReference type="Ensembl" id="ENSDNVT00000005794.1">
    <property type="protein sequence ID" value="ENSDNVP00000004819.1"/>
    <property type="gene ID" value="ENSDNVG00000003417.1"/>
</dbReference>
<dbReference type="GO" id="GO:0046872">
    <property type="term" value="F:metal ion binding"/>
    <property type="evidence" value="ECO:0007669"/>
    <property type="project" value="UniProtKB-KW"/>
</dbReference>
<feature type="compositionally biased region" description="Basic and acidic residues" evidence="3">
    <location>
        <begin position="14"/>
        <end position="25"/>
    </location>
</feature>
<comment type="similarity">
    <text evidence="1">Belongs to the FAH family.</text>
</comment>
<dbReference type="GO" id="GO:0044281">
    <property type="term" value="P:small molecule metabolic process"/>
    <property type="evidence" value="ECO:0007669"/>
    <property type="project" value="UniProtKB-ARBA"/>
</dbReference>
<keyword evidence="6" id="KW-1185">Reference proteome</keyword>
<proteinExistence type="inferred from homology"/>
<evidence type="ECO:0000256" key="1">
    <source>
        <dbReference type="ARBA" id="ARBA00010211"/>
    </source>
</evidence>
<dbReference type="Gene3D" id="3.90.850.10">
    <property type="entry name" value="Fumarylacetoacetase-like, C-terminal domain"/>
    <property type="match status" value="1"/>
</dbReference>
<dbReference type="GO" id="GO:0003824">
    <property type="term" value="F:catalytic activity"/>
    <property type="evidence" value="ECO:0007669"/>
    <property type="project" value="InterPro"/>
</dbReference>
<evidence type="ECO:0000256" key="2">
    <source>
        <dbReference type="ARBA" id="ARBA00022723"/>
    </source>
</evidence>
<organism evidence="5 6">
    <name type="scientific">Dromaius novaehollandiae</name>
    <name type="common">Emu</name>
    <dbReference type="NCBI Taxonomy" id="8790"/>
    <lineage>
        <taxon>Eukaryota</taxon>
        <taxon>Metazoa</taxon>
        <taxon>Chordata</taxon>
        <taxon>Craniata</taxon>
        <taxon>Vertebrata</taxon>
        <taxon>Euteleostomi</taxon>
        <taxon>Archelosauria</taxon>
        <taxon>Archosauria</taxon>
        <taxon>Dinosauria</taxon>
        <taxon>Saurischia</taxon>
        <taxon>Theropoda</taxon>
        <taxon>Coelurosauria</taxon>
        <taxon>Aves</taxon>
        <taxon>Palaeognathae</taxon>
        <taxon>Casuariiformes</taxon>
        <taxon>Dromaiidae</taxon>
        <taxon>Dromaius</taxon>
    </lineage>
</organism>